<dbReference type="Gene3D" id="3.30.300.20">
    <property type="match status" value="1"/>
</dbReference>
<sequence>MACSSSSPQKVRFFSLQEISSLSEHHHLWPIEHYAHPSSENNRVSLVFSSTISLFCLQFIADGVFFAELNDVLMRELAEVRVTPMRIEITIRATRYQNILIFLKFPSVIERRRQRATDEPGKQMRSDVRIKNTSSSHVASSLLLHVPETGSHESSGDPNASDDHSDAANDASDGSSPGDDSKNEVDDADFDVFNHVDSD</sequence>
<name>A0AAV6IMW8_9ERIC</name>
<reference evidence="2" key="1">
    <citation type="submission" date="2020-08" db="EMBL/GenBank/DDBJ databases">
        <title>Plant Genome Project.</title>
        <authorList>
            <person name="Zhang R.-G."/>
        </authorList>
    </citation>
    <scope>NUCLEOTIDE SEQUENCE</scope>
    <source>
        <strain evidence="2">WSP0</strain>
        <tissue evidence="2">Leaf</tissue>
    </source>
</reference>
<evidence type="ECO:0000313" key="3">
    <source>
        <dbReference type="Proteomes" id="UP000823749"/>
    </source>
</evidence>
<keyword evidence="3" id="KW-1185">Reference proteome</keyword>
<dbReference type="EMBL" id="JACTNZ010000010">
    <property type="protein sequence ID" value="KAG5528699.1"/>
    <property type="molecule type" value="Genomic_DNA"/>
</dbReference>
<dbReference type="Proteomes" id="UP000823749">
    <property type="component" value="Chromosome 10"/>
</dbReference>
<gene>
    <name evidence="2" type="ORF">RHGRI_029390</name>
</gene>
<accession>A0AAV6IMW8</accession>
<comment type="caution">
    <text evidence="2">The sequence shown here is derived from an EMBL/GenBank/DDBJ whole genome shotgun (WGS) entry which is preliminary data.</text>
</comment>
<evidence type="ECO:0000256" key="1">
    <source>
        <dbReference type="SAM" id="MobiDB-lite"/>
    </source>
</evidence>
<organism evidence="2 3">
    <name type="scientific">Rhododendron griersonianum</name>
    <dbReference type="NCBI Taxonomy" id="479676"/>
    <lineage>
        <taxon>Eukaryota</taxon>
        <taxon>Viridiplantae</taxon>
        <taxon>Streptophyta</taxon>
        <taxon>Embryophyta</taxon>
        <taxon>Tracheophyta</taxon>
        <taxon>Spermatophyta</taxon>
        <taxon>Magnoliopsida</taxon>
        <taxon>eudicotyledons</taxon>
        <taxon>Gunneridae</taxon>
        <taxon>Pentapetalae</taxon>
        <taxon>asterids</taxon>
        <taxon>Ericales</taxon>
        <taxon>Ericaceae</taxon>
        <taxon>Ericoideae</taxon>
        <taxon>Rhodoreae</taxon>
        <taxon>Rhododendron</taxon>
    </lineage>
</organism>
<protein>
    <submittedName>
        <fullName evidence="2">Uncharacterized protein</fullName>
    </submittedName>
</protein>
<feature type="region of interest" description="Disordered" evidence="1">
    <location>
        <begin position="146"/>
        <end position="199"/>
    </location>
</feature>
<dbReference type="InterPro" id="IPR015946">
    <property type="entry name" value="KH_dom-like_a/b"/>
</dbReference>
<proteinExistence type="predicted"/>
<feature type="compositionally biased region" description="Low complexity" evidence="1">
    <location>
        <begin position="168"/>
        <end position="178"/>
    </location>
</feature>
<evidence type="ECO:0000313" key="2">
    <source>
        <dbReference type="EMBL" id="KAG5528699.1"/>
    </source>
</evidence>
<dbReference type="AlphaFoldDB" id="A0AAV6IMW8"/>
<feature type="compositionally biased region" description="Basic and acidic residues" evidence="1">
    <location>
        <begin position="150"/>
        <end position="167"/>
    </location>
</feature>